<accession>A0A2K8Z462</accession>
<keyword evidence="1" id="KW-0732">Signal</keyword>
<dbReference type="SUPFAM" id="SSF56925">
    <property type="entry name" value="OMPA-like"/>
    <property type="match status" value="1"/>
</dbReference>
<organism evidence="2 3">
    <name type="scientific">Spirosoma pollinicola</name>
    <dbReference type="NCBI Taxonomy" id="2057025"/>
    <lineage>
        <taxon>Bacteria</taxon>
        <taxon>Pseudomonadati</taxon>
        <taxon>Bacteroidota</taxon>
        <taxon>Cytophagia</taxon>
        <taxon>Cytophagales</taxon>
        <taxon>Cytophagaceae</taxon>
        <taxon>Spirosoma</taxon>
    </lineage>
</organism>
<feature type="chain" id="PRO_5014998405" description="Outer membrane protein beta-barrel domain-containing protein" evidence="1">
    <location>
        <begin position="21"/>
        <end position="390"/>
    </location>
</feature>
<sequence length="390" mass="44151">MKLYVAILLFTVLRLTSATAQLLFTPGYVVTAAGDTLRGEVRQKDNKTLLFRNNNKAVERSYSPELLVTYRAEGIDYAPVQLTEEGIVSSYFMREQIKGYVSLYSLFHAEGRMTHALRLPDNTFVPLRGNLALLTLTKHLTECKSAQMSHLLSLGSFYNSEVYYERVVNTYNQCVRPSQRVTQTKKRFRYEAGLSAIGCMNSWKYGTSDPINTVYYNPYNVYSTFYTGTIGAFFTVVPRKRLSISVELLASKYTGSLTVPLTNPLDPTAVNPRLYSFDERYFSLPVTGRYVFINRATRWYLKAGVGPTLRTAMSGKYTEVNVDADIFINHKTNIGVGFLAGLGADIPLTEKHRIYVELRTMPHFVLDGVTRIATSRSLQFTINVPLIKRE</sequence>
<dbReference type="Proteomes" id="UP000232883">
    <property type="component" value="Chromosome"/>
</dbReference>
<gene>
    <name evidence="2" type="ORF">CWM47_23995</name>
</gene>
<name>A0A2K8Z462_9BACT</name>
<dbReference type="AlphaFoldDB" id="A0A2K8Z462"/>
<keyword evidence="3" id="KW-1185">Reference proteome</keyword>
<feature type="signal peptide" evidence="1">
    <location>
        <begin position="1"/>
        <end position="20"/>
    </location>
</feature>
<evidence type="ECO:0000313" key="2">
    <source>
        <dbReference type="EMBL" id="AUD04641.1"/>
    </source>
</evidence>
<reference evidence="2 3" key="1">
    <citation type="submission" date="2017-11" db="EMBL/GenBank/DDBJ databases">
        <title>Taxonomic description and genome sequences of Spirosoma HA7 sp. nov., isolated from pollen microhabitat of Corylus avellana.</title>
        <authorList>
            <person name="Ambika Manirajan B."/>
            <person name="Suarez C."/>
            <person name="Ratering S."/>
            <person name="Geissler-Plaum R."/>
            <person name="Cardinale M."/>
            <person name="Sylvia S."/>
        </authorList>
    </citation>
    <scope>NUCLEOTIDE SEQUENCE [LARGE SCALE GENOMIC DNA]</scope>
    <source>
        <strain evidence="2 3">HA7</strain>
    </source>
</reference>
<dbReference type="EMBL" id="CP025096">
    <property type="protein sequence ID" value="AUD04641.1"/>
    <property type="molecule type" value="Genomic_DNA"/>
</dbReference>
<proteinExistence type="predicted"/>
<protein>
    <recommendedName>
        <fullName evidence="4">Outer membrane protein beta-barrel domain-containing protein</fullName>
    </recommendedName>
</protein>
<dbReference type="KEGG" id="spir:CWM47_23995"/>
<dbReference type="InterPro" id="IPR011250">
    <property type="entry name" value="OMP/PagP_B-barrel"/>
</dbReference>
<evidence type="ECO:0000313" key="3">
    <source>
        <dbReference type="Proteomes" id="UP000232883"/>
    </source>
</evidence>
<evidence type="ECO:0000256" key="1">
    <source>
        <dbReference type="SAM" id="SignalP"/>
    </source>
</evidence>
<evidence type="ECO:0008006" key="4">
    <source>
        <dbReference type="Google" id="ProtNLM"/>
    </source>
</evidence>